<gene>
    <name evidence="1" type="ORF">SAMN06265379_101181</name>
</gene>
<dbReference type="Proteomes" id="UP000319040">
    <property type="component" value="Unassembled WGS sequence"/>
</dbReference>
<evidence type="ECO:0000313" key="2">
    <source>
        <dbReference type="Proteomes" id="UP000319040"/>
    </source>
</evidence>
<keyword evidence="2" id="KW-1185">Reference proteome</keyword>
<reference evidence="1 2" key="1">
    <citation type="submission" date="2017-05" db="EMBL/GenBank/DDBJ databases">
        <authorList>
            <person name="Varghese N."/>
            <person name="Submissions S."/>
        </authorList>
    </citation>
    <scope>NUCLEOTIDE SEQUENCE [LARGE SCALE GENOMIC DNA]</scope>
    <source>
        <strain evidence="1 2">DSM 27040</strain>
    </source>
</reference>
<organism evidence="1 2">
    <name type="scientific">Saccharicrinis carchari</name>
    <dbReference type="NCBI Taxonomy" id="1168039"/>
    <lineage>
        <taxon>Bacteria</taxon>
        <taxon>Pseudomonadati</taxon>
        <taxon>Bacteroidota</taxon>
        <taxon>Bacteroidia</taxon>
        <taxon>Marinilabiliales</taxon>
        <taxon>Marinilabiliaceae</taxon>
        <taxon>Saccharicrinis</taxon>
    </lineage>
</organism>
<sequence length="50" mass="5983">MLMEAKIGKYVHMKKRWKSAMKSVAMLTYRHTHEKNEILLVDIQSSRINH</sequence>
<proteinExistence type="predicted"/>
<accession>A0A521AJ90</accession>
<name>A0A521AJ90_SACCC</name>
<protein>
    <submittedName>
        <fullName evidence="1">Uncharacterized protein</fullName>
    </submittedName>
</protein>
<dbReference type="AlphaFoldDB" id="A0A521AJ90"/>
<evidence type="ECO:0000313" key="1">
    <source>
        <dbReference type="EMBL" id="SMO34909.1"/>
    </source>
</evidence>
<dbReference type="EMBL" id="FXTB01000001">
    <property type="protein sequence ID" value="SMO34909.1"/>
    <property type="molecule type" value="Genomic_DNA"/>
</dbReference>